<reference evidence="2 3" key="1">
    <citation type="submission" date="2017-11" db="EMBL/GenBank/DDBJ databases">
        <title>Bacterial isolate from king chilli rhizosphere.</title>
        <authorList>
            <person name="Takhelmayum P."/>
            <person name="Sarangthem I."/>
        </authorList>
    </citation>
    <scope>NUCLEOTIDE SEQUENCE [LARGE SCALE GENOMIC DNA]</scope>
    <source>
        <strain evidence="3">t26</strain>
        <strain evidence="2">T26</strain>
    </source>
</reference>
<dbReference type="EMBL" id="PHQY01000586">
    <property type="protein sequence ID" value="PJO43897.1"/>
    <property type="molecule type" value="Genomic_DNA"/>
</dbReference>
<comment type="caution">
    <text evidence="2">The sequence shown here is derived from an EMBL/GenBank/DDBJ whole genome shotgun (WGS) entry which is preliminary data.</text>
</comment>
<organism evidence="2 3">
    <name type="scientific">Lysinibacillus xylanilyticus</name>
    <dbReference type="NCBI Taxonomy" id="582475"/>
    <lineage>
        <taxon>Bacteria</taxon>
        <taxon>Bacillati</taxon>
        <taxon>Bacillota</taxon>
        <taxon>Bacilli</taxon>
        <taxon>Bacillales</taxon>
        <taxon>Bacillaceae</taxon>
        <taxon>Lysinibacillus</taxon>
    </lineage>
</organism>
<dbReference type="InterPro" id="IPR023118">
    <property type="entry name" value="YqaI_dom_sf"/>
</dbReference>
<dbReference type="SUPFAM" id="SSF160713">
    <property type="entry name" value="YqaI-like"/>
    <property type="match status" value="1"/>
</dbReference>
<evidence type="ECO:0000313" key="1">
    <source>
        <dbReference type="EMBL" id="PJO43897.1"/>
    </source>
</evidence>
<gene>
    <name evidence="2" type="ORF">CWD94_01495</name>
    <name evidence="1" type="ORF">CWD94_09905</name>
</gene>
<dbReference type="RefSeq" id="WP_100541849.1">
    <property type="nucleotide sequence ID" value="NZ_PHQY01000127.1"/>
</dbReference>
<protein>
    <submittedName>
        <fullName evidence="2">Uncharacterized protein</fullName>
    </submittedName>
</protein>
<dbReference type="EMBL" id="PHQY01000127">
    <property type="protein sequence ID" value="PJO45390.1"/>
    <property type="molecule type" value="Genomic_DNA"/>
</dbReference>
<dbReference type="InterPro" id="IPR018474">
    <property type="entry name" value="Uncharacterised_Yqai"/>
</dbReference>
<dbReference type="Pfam" id="PF09466">
    <property type="entry name" value="Yqai"/>
    <property type="match status" value="1"/>
</dbReference>
<sequence>MRQLIEVENPMVLGTIEPVNNVPTFHYVEMKRDFRDVYGSLIVFNDDYMEFSNGDIVHMDNIHTYLEDHYNAAFCTKK</sequence>
<name>A0A2M9QBG6_9BACI</name>
<dbReference type="AlphaFoldDB" id="A0A2M9QBG6"/>
<dbReference type="Proteomes" id="UP000232101">
    <property type="component" value="Unassembled WGS sequence"/>
</dbReference>
<evidence type="ECO:0000313" key="3">
    <source>
        <dbReference type="Proteomes" id="UP000232101"/>
    </source>
</evidence>
<dbReference type="Gene3D" id="3.30.40.30">
    <property type="entry name" value="YqaI domain"/>
    <property type="match status" value="1"/>
</dbReference>
<proteinExistence type="predicted"/>
<accession>A0A2M9QBG6</accession>
<evidence type="ECO:0000313" key="2">
    <source>
        <dbReference type="EMBL" id="PJO45390.1"/>
    </source>
</evidence>